<keyword evidence="2" id="KW-0808">Transferase</keyword>
<dbReference type="InterPro" id="IPR002173">
    <property type="entry name" value="Carboh/pur_kinase_PfkB_CS"/>
</dbReference>
<evidence type="ECO:0000259" key="4">
    <source>
        <dbReference type="Pfam" id="PF00294"/>
    </source>
</evidence>
<dbReference type="InterPro" id="IPR013894">
    <property type="entry name" value="RMI1_OB"/>
</dbReference>
<gene>
    <name evidence="7" type="primary">25483743</name>
    <name evidence="6" type="ordered locus">MTR_1g057810</name>
</gene>
<dbReference type="AlphaFoldDB" id="A0A072VKK1"/>
<name>A0A072VKK1_MEDTR</name>
<reference evidence="6 8" key="2">
    <citation type="journal article" date="2014" name="BMC Genomics">
        <title>An improved genome release (version Mt4.0) for the model legume Medicago truncatula.</title>
        <authorList>
            <person name="Tang H."/>
            <person name="Krishnakumar V."/>
            <person name="Bidwell S."/>
            <person name="Rosen B."/>
            <person name="Chan A."/>
            <person name="Zhou S."/>
            <person name="Gentzbittel L."/>
            <person name="Childs K.L."/>
            <person name="Yandell M."/>
            <person name="Gundlach H."/>
            <person name="Mayer K.F."/>
            <person name="Schwartz D.C."/>
            <person name="Town C.D."/>
        </authorList>
    </citation>
    <scope>GENOME REANNOTATION</scope>
    <source>
        <strain evidence="6">A17</strain>
        <strain evidence="7 8">cv. Jemalong A17</strain>
    </source>
</reference>
<dbReference type="SMART" id="SM01161">
    <property type="entry name" value="DUF1767"/>
    <property type="match status" value="1"/>
</dbReference>
<keyword evidence="3 6" id="KW-0418">Kinase</keyword>
<organism evidence="6 8">
    <name type="scientific">Medicago truncatula</name>
    <name type="common">Barrel medic</name>
    <name type="synonym">Medicago tribuloides</name>
    <dbReference type="NCBI Taxonomy" id="3880"/>
    <lineage>
        <taxon>Eukaryota</taxon>
        <taxon>Viridiplantae</taxon>
        <taxon>Streptophyta</taxon>
        <taxon>Embryophyta</taxon>
        <taxon>Tracheophyta</taxon>
        <taxon>Spermatophyta</taxon>
        <taxon>Magnoliopsida</taxon>
        <taxon>eudicotyledons</taxon>
        <taxon>Gunneridae</taxon>
        <taxon>Pentapetalae</taxon>
        <taxon>rosids</taxon>
        <taxon>fabids</taxon>
        <taxon>Fabales</taxon>
        <taxon>Fabaceae</taxon>
        <taxon>Papilionoideae</taxon>
        <taxon>50 kb inversion clade</taxon>
        <taxon>NPAAA clade</taxon>
        <taxon>Hologalegina</taxon>
        <taxon>IRL clade</taxon>
        <taxon>Trifolieae</taxon>
        <taxon>Medicago</taxon>
    </lineage>
</organism>
<dbReference type="InterPro" id="IPR050306">
    <property type="entry name" value="PfkB_Carbo_kinase"/>
</dbReference>
<dbReference type="GO" id="GO:0005829">
    <property type="term" value="C:cytosol"/>
    <property type="evidence" value="ECO:0000318"/>
    <property type="project" value="GO_Central"/>
</dbReference>
<dbReference type="PANTHER" id="PTHR43085:SF61">
    <property type="entry name" value="PFKB FAMILY CARBOHYDRATE KINASE"/>
    <property type="match status" value="1"/>
</dbReference>
<dbReference type="HOGENOM" id="CLU_495566_0_0_1"/>
<dbReference type="GO" id="GO:0008865">
    <property type="term" value="F:fructokinase activity"/>
    <property type="evidence" value="ECO:0000318"/>
    <property type="project" value="GO_Central"/>
</dbReference>
<feature type="domain" description="RecQ mediated genome instability protein 1 OB-fold" evidence="5">
    <location>
        <begin position="130"/>
        <end position="196"/>
    </location>
</feature>
<feature type="domain" description="Carbohydrate kinase PfkB" evidence="4">
    <location>
        <begin position="254"/>
        <end position="554"/>
    </location>
</feature>
<dbReference type="Pfam" id="PF08585">
    <property type="entry name" value="RMI1_N_C"/>
    <property type="match status" value="1"/>
</dbReference>
<dbReference type="EMBL" id="CM001217">
    <property type="protein sequence ID" value="KEH41938.1"/>
    <property type="molecule type" value="Genomic_DNA"/>
</dbReference>
<reference evidence="7" key="3">
    <citation type="submission" date="2015-04" db="UniProtKB">
        <authorList>
            <consortium name="EnsemblPlants"/>
        </authorList>
    </citation>
    <scope>IDENTIFICATION</scope>
    <source>
        <strain evidence="7">cv. Jemalong A17</strain>
    </source>
</reference>
<evidence type="ECO:0000313" key="6">
    <source>
        <dbReference type="EMBL" id="KEH41938.1"/>
    </source>
</evidence>
<comment type="similarity">
    <text evidence="1">Belongs to the carbohydrate kinase PfkB family.</text>
</comment>
<evidence type="ECO:0000313" key="8">
    <source>
        <dbReference type="Proteomes" id="UP000002051"/>
    </source>
</evidence>
<evidence type="ECO:0000259" key="5">
    <source>
        <dbReference type="Pfam" id="PF08585"/>
    </source>
</evidence>
<dbReference type="PaxDb" id="3880-AES62706"/>
<evidence type="ECO:0000313" key="7">
    <source>
        <dbReference type="EnsemblPlants" id="KEH41938"/>
    </source>
</evidence>
<dbReference type="Pfam" id="PF00294">
    <property type="entry name" value="PfkB"/>
    <property type="match status" value="1"/>
</dbReference>
<evidence type="ECO:0000256" key="3">
    <source>
        <dbReference type="ARBA" id="ARBA00022777"/>
    </source>
</evidence>
<evidence type="ECO:0000256" key="2">
    <source>
        <dbReference type="ARBA" id="ARBA00022679"/>
    </source>
</evidence>
<dbReference type="OrthoDB" id="415590at2759"/>
<dbReference type="Proteomes" id="UP000002051">
    <property type="component" value="Unassembled WGS sequence"/>
</dbReference>
<dbReference type="PANTHER" id="PTHR43085">
    <property type="entry name" value="HEXOKINASE FAMILY MEMBER"/>
    <property type="match status" value="1"/>
</dbReference>
<dbReference type="CDD" id="cd01167">
    <property type="entry name" value="bac_FRK"/>
    <property type="match status" value="1"/>
</dbReference>
<reference evidence="6 8" key="1">
    <citation type="journal article" date="2011" name="Nature">
        <title>The Medicago genome provides insight into the evolution of rhizobial symbioses.</title>
        <authorList>
            <person name="Young N.D."/>
            <person name="Debelle F."/>
            <person name="Oldroyd G.E."/>
            <person name="Geurts R."/>
            <person name="Cannon S.B."/>
            <person name="Udvardi M.K."/>
            <person name="Benedito V.A."/>
            <person name="Mayer K.F."/>
            <person name="Gouzy J."/>
            <person name="Schoof H."/>
            <person name="Van de Peer Y."/>
            <person name="Proost S."/>
            <person name="Cook D.R."/>
            <person name="Meyers B.C."/>
            <person name="Spannagl M."/>
            <person name="Cheung F."/>
            <person name="De Mita S."/>
            <person name="Krishnakumar V."/>
            <person name="Gundlach H."/>
            <person name="Zhou S."/>
            <person name="Mudge J."/>
            <person name="Bharti A.K."/>
            <person name="Murray J.D."/>
            <person name="Naoumkina M.A."/>
            <person name="Rosen B."/>
            <person name="Silverstein K.A."/>
            <person name="Tang H."/>
            <person name="Rombauts S."/>
            <person name="Zhao P.X."/>
            <person name="Zhou P."/>
            <person name="Barbe V."/>
            <person name="Bardou P."/>
            <person name="Bechner M."/>
            <person name="Bellec A."/>
            <person name="Berger A."/>
            <person name="Berges H."/>
            <person name="Bidwell S."/>
            <person name="Bisseling T."/>
            <person name="Choisne N."/>
            <person name="Couloux A."/>
            <person name="Denny R."/>
            <person name="Deshpande S."/>
            <person name="Dai X."/>
            <person name="Doyle J.J."/>
            <person name="Dudez A.M."/>
            <person name="Farmer A.D."/>
            <person name="Fouteau S."/>
            <person name="Franken C."/>
            <person name="Gibelin C."/>
            <person name="Gish J."/>
            <person name="Goldstein S."/>
            <person name="Gonzalez A.J."/>
            <person name="Green P.J."/>
            <person name="Hallab A."/>
            <person name="Hartog M."/>
            <person name="Hua A."/>
            <person name="Humphray S.J."/>
            <person name="Jeong D.H."/>
            <person name="Jing Y."/>
            <person name="Jocker A."/>
            <person name="Kenton S.M."/>
            <person name="Kim D.J."/>
            <person name="Klee K."/>
            <person name="Lai H."/>
            <person name="Lang C."/>
            <person name="Lin S."/>
            <person name="Macmil S.L."/>
            <person name="Magdelenat G."/>
            <person name="Matthews L."/>
            <person name="McCorrison J."/>
            <person name="Monaghan E.L."/>
            <person name="Mun J.H."/>
            <person name="Najar F.Z."/>
            <person name="Nicholson C."/>
            <person name="Noirot C."/>
            <person name="O'Bleness M."/>
            <person name="Paule C.R."/>
            <person name="Poulain J."/>
            <person name="Prion F."/>
            <person name="Qin B."/>
            <person name="Qu C."/>
            <person name="Retzel E.F."/>
            <person name="Riddle C."/>
            <person name="Sallet E."/>
            <person name="Samain S."/>
            <person name="Samson N."/>
            <person name="Sanders I."/>
            <person name="Saurat O."/>
            <person name="Scarpelli C."/>
            <person name="Schiex T."/>
            <person name="Segurens B."/>
            <person name="Severin A.J."/>
            <person name="Sherrier D.J."/>
            <person name="Shi R."/>
            <person name="Sims S."/>
            <person name="Singer S.R."/>
            <person name="Sinharoy S."/>
            <person name="Sterck L."/>
            <person name="Viollet A."/>
            <person name="Wang B.B."/>
            <person name="Wang K."/>
            <person name="Wang M."/>
            <person name="Wang X."/>
            <person name="Warfsmann J."/>
            <person name="Weissenbach J."/>
            <person name="White D.D."/>
            <person name="White J.D."/>
            <person name="Wiley G.B."/>
            <person name="Wincker P."/>
            <person name="Xing Y."/>
            <person name="Yang L."/>
            <person name="Yao Z."/>
            <person name="Ying F."/>
            <person name="Zhai J."/>
            <person name="Zhou L."/>
            <person name="Zuber A."/>
            <person name="Denarie J."/>
            <person name="Dixon R.A."/>
            <person name="May G.D."/>
            <person name="Schwartz D.C."/>
            <person name="Rogers J."/>
            <person name="Quetier F."/>
            <person name="Town C.D."/>
            <person name="Roe B.A."/>
        </authorList>
    </citation>
    <scope>NUCLEOTIDE SEQUENCE [LARGE SCALE GENOMIC DNA]</scope>
    <source>
        <strain evidence="6">A17</strain>
        <strain evidence="7 8">cv. Jemalong A17</strain>
    </source>
</reference>
<dbReference type="Gene3D" id="3.40.1190.20">
    <property type="match status" value="1"/>
</dbReference>
<dbReference type="InterPro" id="IPR042470">
    <property type="entry name" value="RMI1_N_C_sf"/>
</dbReference>
<dbReference type="SUPFAM" id="SSF53613">
    <property type="entry name" value="Ribokinase-like"/>
    <property type="match status" value="1"/>
</dbReference>
<dbReference type="Gene3D" id="2.40.50.770">
    <property type="entry name" value="RecQ-mediated genome instability protein Rmi1, C-terminal domain"/>
    <property type="match status" value="1"/>
</dbReference>
<keyword evidence="8" id="KW-1185">Reference proteome</keyword>
<dbReference type="PROSITE" id="PS00584">
    <property type="entry name" value="PFKB_KINASES_2"/>
    <property type="match status" value="1"/>
</dbReference>
<evidence type="ECO:0000256" key="1">
    <source>
        <dbReference type="ARBA" id="ARBA00010688"/>
    </source>
</evidence>
<sequence length="564" mass="61820">MGKGKRRSKTAAAVVDQSLPQHQKVPSKTVADVSDCPIYQQLIKLGFYLKREKVVDCLRQLGDSINGLNDLEKAEICFQKFLFSNLNSCGSGILPPTHNRNDLMLPTTSITTLDGPFILQVDEFTNLIAPRKGRMLTLSMTDGVNKVFGVENYFRPIEDIQPSSAPLGLKVKFSNVTVSKGCFRMLPENTIVLGGGLVDDDVQAGNKDEVSKPYTYSFHTQTFLENKGSFAVNLRNKEADFPITEGCSKTGGLVVCFDELLVDYICIHEPSGCCWRDLGGAIANVAVGISKLGGSSAFMSKVGPDESGYTLVDVLKANNVDTSGMLVDSNASTQLHYVLLRADGERECLLFSNPSANMLLYSEVDRKLIKKAKIFHYGSIGLIDEHCKASYLAALSFAKTCDCILSYDPKFRLELWPSAEAARKGIMSIWNLADVIKISKDEITLLIDAGDPCDDDDVIKKLFHPTLKLLIVTSGSEGCRYYTNDFKGKVRGLNVEPVDTTGAGDAFVSGILYYIASDPSIFKDEKRLRKALYFASVCGAIMVTRRGAISALPTKDDVLQHQLL</sequence>
<dbReference type="STRING" id="3880.A0A072VKK1"/>
<dbReference type="InterPro" id="IPR029056">
    <property type="entry name" value="Ribokinase-like"/>
</dbReference>
<protein>
    <submittedName>
        <fullName evidence="6">PfkB family carbohydrate kinase</fullName>
    </submittedName>
</protein>
<dbReference type="KEGG" id="mtr:25483743"/>
<dbReference type="eggNOG" id="KOG2855">
    <property type="taxonomic scope" value="Eukaryota"/>
</dbReference>
<accession>A0A072VKK1</accession>
<proteinExistence type="inferred from homology"/>
<dbReference type="GO" id="GO:0006000">
    <property type="term" value="P:fructose metabolic process"/>
    <property type="evidence" value="ECO:0000318"/>
    <property type="project" value="GO_Central"/>
</dbReference>
<dbReference type="InterPro" id="IPR011611">
    <property type="entry name" value="PfkB_dom"/>
</dbReference>
<dbReference type="EnsemblPlants" id="KEH41938">
    <property type="protein sequence ID" value="KEH41938"/>
    <property type="gene ID" value="MTR_1g057810"/>
</dbReference>